<sequence>MSKVVKKEYLEEAVPGYNLRTAREEARRCLVCYDAPCSQACPAGTDPAKFIRSLRFNNVKGAAETIRKNNPFGGSCAKVCPYDQLCQEACSRCGIDKPIEIGRLQSFLVEQEKAFDMKNIEAPAEKKAGKVACIGAGPASLTTASQLARQGYDVTVYDAEEKAGGMLTYGIVPARLPQETVDYDIKLIEDLGVKFVLGKKVESAEALKAEGYDAVFVGAGLWGPKTVDVPGADAKGVYDALDYLKKARETGGACDLGNKVIVIGGGDVAMDCAATAKLAGADKVMIYYRRTIEEAPAEMAEISYVQSMGVTITTEFAPEEILVQDGKVSFVRFKGRDGESEAKVKADTIVFAIGQAADPISGTDQEGIFMGGDFANGGKTVVEAVKDGKEAAAAIIDYLEKKAGVKECQ</sequence>
<organism evidence="11 12">
    <name type="scientific">Hominibacterium faecale</name>
    <dbReference type="NCBI Taxonomy" id="2839743"/>
    <lineage>
        <taxon>Bacteria</taxon>
        <taxon>Bacillati</taxon>
        <taxon>Bacillota</taxon>
        <taxon>Clostridia</taxon>
        <taxon>Peptostreptococcales</taxon>
        <taxon>Anaerovoracaceae</taxon>
        <taxon>Hominibacterium</taxon>
    </lineage>
</organism>
<dbReference type="SUPFAM" id="SSF46548">
    <property type="entry name" value="alpha-helical ferredoxin"/>
    <property type="match status" value="1"/>
</dbReference>
<evidence type="ECO:0000256" key="3">
    <source>
        <dbReference type="ARBA" id="ARBA00032722"/>
    </source>
</evidence>
<dbReference type="PANTHER" id="PTHR43073:SF2">
    <property type="entry name" value="DIHYDROPYRIMIDINE DEHYDROGENASE [NADP(+)]"/>
    <property type="match status" value="1"/>
</dbReference>
<feature type="domain" description="FAD/NAD(P)-binding" evidence="9">
    <location>
        <begin position="130"/>
        <end position="359"/>
    </location>
</feature>
<evidence type="ECO:0000313" key="11">
    <source>
        <dbReference type="EMBL" id="MCU7377520.1"/>
    </source>
</evidence>
<dbReference type="InterPro" id="IPR028261">
    <property type="entry name" value="DPD_II"/>
</dbReference>
<evidence type="ECO:0000256" key="1">
    <source>
        <dbReference type="ARBA" id="ARBA00023002"/>
    </source>
</evidence>
<dbReference type="InterPro" id="IPR036188">
    <property type="entry name" value="FAD/NAD-bd_sf"/>
</dbReference>
<evidence type="ECO:0000259" key="10">
    <source>
        <dbReference type="Pfam" id="PF14691"/>
    </source>
</evidence>
<evidence type="ECO:0000256" key="6">
    <source>
        <dbReference type="ARBA" id="ARBA00049578"/>
    </source>
</evidence>
<dbReference type="Gene3D" id="1.10.1060.10">
    <property type="entry name" value="Alpha-helical ferredoxin"/>
    <property type="match status" value="1"/>
</dbReference>
<dbReference type="GO" id="GO:0051536">
    <property type="term" value="F:iron-sulfur cluster binding"/>
    <property type="evidence" value="ECO:0007669"/>
    <property type="project" value="InterPro"/>
</dbReference>
<protein>
    <recommendedName>
        <fullName evidence="8">dihydrouracil dehydrogenase (NAD(+))</fullName>
        <ecNumber evidence="8">1.3.1.1</ecNumber>
    </recommendedName>
    <alternativeName>
        <fullName evidence="3">Dihydrothymine dehydrogenase</fullName>
    </alternativeName>
    <alternativeName>
        <fullName evidence="2">Dihydrouracil dehydrogenase</fullName>
    </alternativeName>
</protein>
<dbReference type="SUPFAM" id="SSF51971">
    <property type="entry name" value="Nucleotide-binding domain"/>
    <property type="match status" value="1"/>
</dbReference>
<dbReference type="EMBL" id="JAOSHN010000001">
    <property type="protein sequence ID" value="MCU7377520.1"/>
    <property type="molecule type" value="Genomic_DNA"/>
</dbReference>
<comment type="catalytic activity">
    <reaction evidence="5">
        <text>5,6-dihydrouracil + NAD(+) = uracil + NADH + H(+)</text>
        <dbReference type="Rhea" id="RHEA:20189"/>
        <dbReference type="ChEBI" id="CHEBI:15378"/>
        <dbReference type="ChEBI" id="CHEBI:15901"/>
        <dbReference type="ChEBI" id="CHEBI:17568"/>
        <dbReference type="ChEBI" id="CHEBI:57540"/>
        <dbReference type="ChEBI" id="CHEBI:57945"/>
        <dbReference type="EC" id="1.3.1.1"/>
    </reaction>
</comment>
<dbReference type="PANTHER" id="PTHR43073">
    <property type="entry name" value="DIHYDROPYRIMIDINE DEHYDROGENASE [NADP(+)]"/>
    <property type="match status" value="1"/>
</dbReference>
<comment type="catalytic activity">
    <reaction evidence="4">
        <text>5,6-dihydrothymine + NAD(+) = thymine + NADH + H(+)</text>
        <dbReference type="Rhea" id="RHEA:28791"/>
        <dbReference type="ChEBI" id="CHEBI:15378"/>
        <dbReference type="ChEBI" id="CHEBI:17821"/>
        <dbReference type="ChEBI" id="CHEBI:27468"/>
        <dbReference type="ChEBI" id="CHEBI:57540"/>
        <dbReference type="ChEBI" id="CHEBI:57945"/>
        <dbReference type="EC" id="1.3.1.1"/>
    </reaction>
</comment>
<dbReference type="PRINTS" id="PR00419">
    <property type="entry name" value="ADXRDTASE"/>
</dbReference>
<dbReference type="Proteomes" id="UP001065549">
    <property type="component" value="Unassembled WGS sequence"/>
</dbReference>
<dbReference type="RefSeq" id="WP_269478380.1">
    <property type="nucleotide sequence ID" value="NZ_JAOSHN010000001.1"/>
</dbReference>
<feature type="domain" description="Dihydroprymidine dehydrogenase" evidence="10">
    <location>
        <begin position="9"/>
        <end position="114"/>
    </location>
</feature>
<evidence type="ECO:0000313" key="12">
    <source>
        <dbReference type="Proteomes" id="UP001065549"/>
    </source>
</evidence>
<dbReference type="GO" id="GO:0004159">
    <property type="term" value="F:dihydropyrimidine dehydrogenase (NAD+) activity"/>
    <property type="evidence" value="ECO:0007669"/>
    <property type="project" value="UniProtKB-EC"/>
</dbReference>
<dbReference type="InterPro" id="IPR009051">
    <property type="entry name" value="Helical_ferredxn"/>
</dbReference>
<keyword evidence="1" id="KW-0560">Oxidoreductase</keyword>
<comment type="subunit">
    <text evidence="7">Heterotetramer of 2 PreA and 2 PreT subunits.</text>
</comment>
<evidence type="ECO:0000256" key="2">
    <source>
        <dbReference type="ARBA" id="ARBA00030119"/>
    </source>
</evidence>
<evidence type="ECO:0000259" key="9">
    <source>
        <dbReference type="Pfam" id="PF07992"/>
    </source>
</evidence>
<dbReference type="InterPro" id="IPR023753">
    <property type="entry name" value="FAD/NAD-binding_dom"/>
</dbReference>
<accession>A0A9J6QJ59</accession>
<keyword evidence="12" id="KW-1185">Reference proteome</keyword>
<dbReference type="EC" id="1.3.1.1" evidence="8"/>
<evidence type="ECO:0000256" key="5">
    <source>
        <dbReference type="ARBA" id="ARBA00048792"/>
    </source>
</evidence>
<gene>
    <name evidence="11" type="ORF">OBO34_04020</name>
</gene>
<evidence type="ECO:0000256" key="8">
    <source>
        <dbReference type="ARBA" id="ARBA00049728"/>
    </source>
</evidence>
<name>A0A9J6QJ59_9FIRM</name>
<comment type="function">
    <text evidence="6">Involved in pyrimidine base degradation. Catalyzes physiologically the reduction of uracil to 5,6-dihydrouracil (DHU) by using NADH as a specific cosubstrate. It also catalyzes the reverse reaction and the reduction of thymine to 5,6-dihydrothymine (DHT).</text>
</comment>
<evidence type="ECO:0000256" key="7">
    <source>
        <dbReference type="ARBA" id="ARBA00049714"/>
    </source>
</evidence>
<dbReference type="Pfam" id="PF14691">
    <property type="entry name" value="Fer4_20"/>
    <property type="match status" value="1"/>
</dbReference>
<reference evidence="11" key="1">
    <citation type="submission" date="2022-09" db="EMBL/GenBank/DDBJ databases">
        <title>Culturomic study of gut microbiota in children with autism spectrum disorder.</title>
        <authorList>
            <person name="Efimov B.A."/>
            <person name="Chaplin A.V."/>
            <person name="Sokolova S.R."/>
            <person name="Pikina A.P."/>
            <person name="Korzhanova M."/>
            <person name="Belova V."/>
            <person name="Korostin D."/>
        </authorList>
    </citation>
    <scope>NUCLEOTIDE SEQUENCE</scope>
    <source>
        <strain evidence="11">ASD5510</strain>
    </source>
</reference>
<dbReference type="Gene3D" id="3.50.50.60">
    <property type="entry name" value="FAD/NAD(P)-binding domain"/>
    <property type="match status" value="2"/>
</dbReference>
<proteinExistence type="predicted"/>
<dbReference type="AlphaFoldDB" id="A0A9J6QJ59"/>
<comment type="caution">
    <text evidence="11">The sequence shown here is derived from an EMBL/GenBank/DDBJ whole genome shotgun (WGS) entry which is preliminary data.</text>
</comment>
<dbReference type="Pfam" id="PF07992">
    <property type="entry name" value="Pyr_redox_2"/>
    <property type="match status" value="1"/>
</dbReference>
<evidence type="ECO:0000256" key="4">
    <source>
        <dbReference type="ARBA" id="ARBA00047685"/>
    </source>
</evidence>